<evidence type="ECO:0000313" key="2">
    <source>
        <dbReference type="Proteomes" id="UP000316781"/>
    </source>
</evidence>
<dbReference type="AlphaFoldDB" id="A0A549SHC4"/>
<comment type="caution">
    <text evidence="1">The sequence shown here is derived from an EMBL/GenBank/DDBJ whole genome shotgun (WGS) entry which is preliminary data.</text>
</comment>
<gene>
    <name evidence="1" type="ORF">FM996_18085</name>
</gene>
<dbReference type="InterPro" id="IPR047746">
    <property type="entry name" value="Dae2/Tae2-like"/>
</dbReference>
<proteinExistence type="predicted"/>
<dbReference type="EMBL" id="VJMF01000078">
    <property type="protein sequence ID" value="TRL29006.1"/>
    <property type="molecule type" value="Genomic_DNA"/>
</dbReference>
<dbReference type="Proteomes" id="UP000316781">
    <property type="component" value="Unassembled WGS sequence"/>
</dbReference>
<dbReference type="NCBIfam" id="NF033857">
    <property type="entry name" value="BPSL0067_fam"/>
    <property type="match status" value="1"/>
</dbReference>
<protein>
    <submittedName>
        <fullName evidence="1">BPSL0067 family protein</fullName>
    </submittedName>
</protein>
<accession>A0A549SHC4</accession>
<organism evidence="1 2">
    <name type="scientific">Methylosinus sporium</name>
    <dbReference type="NCBI Taxonomy" id="428"/>
    <lineage>
        <taxon>Bacteria</taxon>
        <taxon>Pseudomonadati</taxon>
        <taxon>Pseudomonadota</taxon>
        <taxon>Alphaproteobacteria</taxon>
        <taxon>Hyphomicrobiales</taxon>
        <taxon>Methylocystaceae</taxon>
        <taxon>Methylosinus</taxon>
    </lineage>
</organism>
<name>A0A549SHC4_METSR</name>
<reference evidence="1 2" key="1">
    <citation type="submission" date="2019-07" db="EMBL/GenBank/DDBJ databases">
        <title>Ln-dependent methylotrophs.</title>
        <authorList>
            <person name="Tani A."/>
        </authorList>
    </citation>
    <scope>NUCLEOTIDE SEQUENCE [LARGE SCALE GENOMIC DNA]</scope>
    <source>
        <strain evidence="1 2">SM89A</strain>
    </source>
</reference>
<evidence type="ECO:0000313" key="1">
    <source>
        <dbReference type="EMBL" id="TRL29006.1"/>
    </source>
</evidence>
<sequence length="121" mass="12977">MGSGTIATDYSQYNGQSVGSGQCVALAQATSDVGLTSTWVPGEQVQGASDIPEGTVIATFGEDGTYTNTPGQSHTAIYLGQNDQGIQVMDQWTNQPAHYRTIYWTGNNQYESGDKFYVVSH</sequence>